<feature type="transmembrane region" description="Helical" evidence="2">
    <location>
        <begin position="34"/>
        <end position="60"/>
    </location>
</feature>
<evidence type="ECO:0000256" key="1">
    <source>
        <dbReference type="SAM" id="MobiDB-lite"/>
    </source>
</evidence>
<dbReference type="OrthoDB" id="10019314at2"/>
<feature type="transmembrane region" description="Helical" evidence="2">
    <location>
        <begin position="174"/>
        <end position="193"/>
    </location>
</feature>
<organism evidence="3 4">
    <name type="scientific">Anaerolinea thermolimosa</name>
    <dbReference type="NCBI Taxonomy" id="229919"/>
    <lineage>
        <taxon>Bacteria</taxon>
        <taxon>Bacillati</taxon>
        <taxon>Chloroflexota</taxon>
        <taxon>Anaerolineae</taxon>
        <taxon>Anaerolineales</taxon>
        <taxon>Anaerolineaceae</taxon>
        <taxon>Anaerolinea</taxon>
    </lineage>
</organism>
<evidence type="ECO:0000313" key="3">
    <source>
        <dbReference type="EMBL" id="GAP08668.1"/>
    </source>
</evidence>
<protein>
    <recommendedName>
        <fullName evidence="5">LPXTG cell wall anchor domain-containing protein</fullName>
    </recommendedName>
</protein>
<dbReference type="Proteomes" id="UP000253922">
    <property type="component" value="Unassembled WGS sequence"/>
</dbReference>
<proteinExistence type="predicted"/>
<feature type="region of interest" description="Disordered" evidence="1">
    <location>
        <begin position="1"/>
        <end position="30"/>
    </location>
</feature>
<accession>A0A7U9KPD2</accession>
<dbReference type="EMBL" id="DF967967">
    <property type="protein sequence ID" value="GAP08668.1"/>
    <property type="molecule type" value="Genomic_DNA"/>
</dbReference>
<sequence length="201" mass="20850">MANSNDNDLEELDFGESSQPGEPPEEPKPDNRNFLVALGILGGIFVLVAAALVVVVLFVLPQRNAARLQQTAAQLAANTATAQFVTDEAMKAIILLTPSATPVPTNTPLLPTSTNTPVVAPLATNTPTITATSISDVQKATLAAQQTELASGKFTATVIATSTALPNTGFADEVGLPGLFGLTLALVVIIILARRLRSRPA</sequence>
<keyword evidence="2" id="KW-1133">Transmembrane helix</keyword>
<keyword evidence="4" id="KW-1185">Reference proteome</keyword>
<reference evidence="4" key="1">
    <citation type="submission" date="2015-07" db="EMBL/GenBank/DDBJ databases">
        <title>Draft Genome Sequences of Anaerolinea thermolimosa IMO-1, Bellilinea caldifistulae GOMI-1, Leptolinea tardivitalis YMTK-2, Levilinea saccharolytica KIBI-1,Longilinea arvoryzae KOME-1, Previously Described as Members of the Anaerolineaceae (Chloroflexi).</title>
        <authorList>
            <person name="Sekiguchi Y."/>
            <person name="Ohashi A."/>
            <person name="Matsuura N."/>
            <person name="Tourlousse M.D."/>
        </authorList>
    </citation>
    <scope>NUCLEOTIDE SEQUENCE [LARGE SCALE GENOMIC DNA]</scope>
    <source>
        <strain evidence="4">IMO-1</strain>
    </source>
</reference>
<keyword evidence="2" id="KW-0472">Membrane</keyword>
<evidence type="ECO:0000256" key="2">
    <source>
        <dbReference type="SAM" id="Phobius"/>
    </source>
</evidence>
<evidence type="ECO:0000313" key="4">
    <source>
        <dbReference type="Proteomes" id="UP000253922"/>
    </source>
</evidence>
<dbReference type="AlphaFoldDB" id="A0A7U9KPD2"/>
<dbReference type="NCBIfam" id="TIGR01167">
    <property type="entry name" value="LPXTG_anchor"/>
    <property type="match status" value="1"/>
</dbReference>
<gene>
    <name evidence="3" type="ORF">ATHL_03574</name>
</gene>
<evidence type="ECO:0008006" key="5">
    <source>
        <dbReference type="Google" id="ProtNLM"/>
    </source>
</evidence>
<keyword evidence="2" id="KW-0812">Transmembrane</keyword>
<name>A0A7U9KPD2_9CHLR</name>
<dbReference type="RefSeq" id="WP_062196434.1">
    <property type="nucleotide sequence ID" value="NZ_DF967967.1"/>
</dbReference>